<evidence type="ECO:0008006" key="10">
    <source>
        <dbReference type="Google" id="ProtNLM"/>
    </source>
</evidence>
<keyword evidence="5 7" id="KW-1133">Transmembrane helix</keyword>
<dbReference type="AlphaFoldDB" id="A0A242A2S2"/>
<dbReference type="Proteomes" id="UP000195043">
    <property type="component" value="Unassembled WGS sequence"/>
</dbReference>
<dbReference type="PANTHER" id="PTHR42770:SF15">
    <property type="entry name" value="GLUTAMATE_GAMMA-AMINOBUTYRATE ANTIPORTER-RELATED"/>
    <property type="match status" value="1"/>
</dbReference>
<keyword evidence="9" id="KW-1185">Reference proteome</keyword>
<feature type="transmembrane region" description="Helical" evidence="7">
    <location>
        <begin position="247"/>
        <end position="269"/>
    </location>
</feature>
<accession>A0A242A2S2</accession>
<feature type="transmembrane region" description="Helical" evidence="7">
    <location>
        <begin position="216"/>
        <end position="235"/>
    </location>
</feature>
<dbReference type="EMBL" id="NGKU01000001">
    <property type="protein sequence ID" value="OTN75335.1"/>
    <property type="molecule type" value="Genomic_DNA"/>
</dbReference>
<keyword evidence="3" id="KW-1003">Cell membrane</keyword>
<feature type="transmembrane region" description="Helical" evidence="7">
    <location>
        <begin position="162"/>
        <end position="183"/>
    </location>
</feature>
<evidence type="ECO:0000256" key="6">
    <source>
        <dbReference type="ARBA" id="ARBA00023136"/>
    </source>
</evidence>
<evidence type="ECO:0000313" key="8">
    <source>
        <dbReference type="EMBL" id="OTN75335.1"/>
    </source>
</evidence>
<comment type="subcellular location">
    <subcellularLocation>
        <location evidence="1">Cell membrane</location>
        <topology evidence="1">Multi-pass membrane protein</topology>
    </subcellularLocation>
</comment>
<evidence type="ECO:0000256" key="2">
    <source>
        <dbReference type="ARBA" id="ARBA00022448"/>
    </source>
</evidence>
<dbReference type="GO" id="GO:0022857">
    <property type="term" value="F:transmembrane transporter activity"/>
    <property type="evidence" value="ECO:0007669"/>
    <property type="project" value="InterPro"/>
</dbReference>
<dbReference type="GO" id="GO:0005886">
    <property type="term" value="C:plasma membrane"/>
    <property type="evidence" value="ECO:0007669"/>
    <property type="project" value="UniProtKB-SubCell"/>
</dbReference>
<feature type="transmembrane region" description="Helical" evidence="7">
    <location>
        <begin position="316"/>
        <end position="337"/>
    </location>
</feature>
<dbReference type="RefSeq" id="WP_086273396.1">
    <property type="nucleotide sequence ID" value="NZ_NGKU01000001.1"/>
</dbReference>
<feature type="transmembrane region" description="Helical" evidence="7">
    <location>
        <begin position="39"/>
        <end position="58"/>
    </location>
</feature>
<sequence length="496" mass="56024">MTSIKKTLSLPMLVLIITTTIYSFSSMLTAFFMMGTKSLPWFLISALFYFIPYALIVAQYSKKYANQSGTIYDWLKDSLSPRAAFITAFLWYCSYFTWMVSLFMKLLIPLSILLFGQDLTASITWFGLSEGFWLAIFSIIGVLLLTWIITSGFQTILSFLKISSVTMIGLIILSICGNVLLILKQPALFLFHLRQSAGAPSFFEGTTDQFWTQLPFFIFSITAFGGLDTVASLVDRTKNSRKQFPKGILLSGGLIVGLYFLGIVLWSGANDLQFLRTTDQMHLGNLMYGLMGALAQQLGTAFDLSPAYQELLVQIFLRYTAFTLLTAYIGLLSSITYGPLKSLIKGTPQGLWSTKILQLNKHHMPVFAIWLQSTAIMCCILFLSFNTPFVGDLFNQLTYMTNVSRAIPYFIVAISFPFFLQKQIVAKEDLFLRNNHVNRLLAFSVCLSIFIAIGFQIYEPFKLGNYLNTLTLVLGPILFGLFAKFVYQRFERKQSI</sequence>
<proteinExistence type="predicted"/>
<feature type="transmembrane region" description="Helical" evidence="7">
    <location>
        <begin position="89"/>
        <end position="112"/>
    </location>
</feature>
<evidence type="ECO:0000256" key="3">
    <source>
        <dbReference type="ARBA" id="ARBA00022475"/>
    </source>
</evidence>
<dbReference type="PIRSF" id="PIRSF006060">
    <property type="entry name" value="AA_transporter"/>
    <property type="match status" value="1"/>
</dbReference>
<dbReference type="STRING" id="1834191.A5886_000405"/>
<comment type="caution">
    <text evidence="8">The sequence shown here is derived from an EMBL/GenBank/DDBJ whole genome shotgun (WGS) entry which is preliminary data.</text>
</comment>
<feature type="transmembrane region" description="Helical" evidence="7">
    <location>
        <begin position="132"/>
        <end position="150"/>
    </location>
</feature>
<gene>
    <name evidence="8" type="ORF">A5886_000405</name>
</gene>
<keyword evidence="6 7" id="KW-0472">Membrane</keyword>
<feature type="transmembrane region" description="Helical" evidence="7">
    <location>
        <begin position="364"/>
        <end position="383"/>
    </location>
</feature>
<dbReference type="InterPro" id="IPR050367">
    <property type="entry name" value="APC_superfamily"/>
</dbReference>
<dbReference type="OrthoDB" id="92719at2"/>
<feature type="transmembrane region" description="Helical" evidence="7">
    <location>
        <begin position="12"/>
        <end position="33"/>
    </location>
</feature>
<evidence type="ECO:0000256" key="4">
    <source>
        <dbReference type="ARBA" id="ARBA00022692"/>
    </source>
</evidence>
<keyword evidence="2" id="KW-0813">Transport</keyword>
<dbReference type="Gene3D" id="1.20.1740.10">
    <property type="entry name" value="Amino acid/polyamine transporter I"/>
    <property type="match status" value="1"/>
</dbReference>
<evidence type="ECO:0000256" key="7">
    <source>
        <dbReference type="SAM" id="Phobius"/>
    </source>
</evidence>
<protein>
    <recommendedName>
        <fullName evidence="10">Amino acid permease</fullName>
    </recommendedName>
</protein>
<reference evidence="8 9" key="1">
    <citation type="submission" date="2017-05" db="EMBL/GenBank/DDBJ databases">
        <title>The Genome Sequence of Enterococcus sp. 8G7_MSG3316.</title>
        <authorList>
            <consortium name="The Broad Institute Genomics Platform"/>
            <consortium name="The Broad Institute Genomic Center for Infectious Diseases"/>
            <person name="Earl A."/>
            <person name="Manson A."/>
            <person name="Schwartman J."/>
            <person name="Gilmore M."/>
            <person name="Abouelleil A."/>
            <person name="Cao P."/>
            <person name="Chapman S."/>
            <person name="Cusick C."/>
            <person name="Shea T."/>
            <person name="Young S."/>
            <person name="Neafsey D."/>
            <person name="Nusbaum C."/>
            <person name="Birren B."/>
        </authorList>
    </citation>
    <scope>NUCLEOTIDE SEQUENCE [LARGE SCALE GENOMIC DNA]</scope>
    <source>
        <strain evidence="8 9">8G7_MSG3316</strain>
    </source>
</reference>
<name>A0A242A2S2_9ENTE</name>
<evidence type="ECO:0000256" key="1">
    <source>
        <dbReference type="ARBA" id="ARBA00004651"/>
    </source>
</evidence>
<feature type="transmembrane region" description="Helical" evidence="7">
    <location>
        <begin position="470"/>
        <end position="487"/>
    </location>
</feature>
<feature type="transmembrane region" description="Helical" evidence="7">
    <location>
        <begin position="440"/>
        <end position="458"/>
    </location>
</feature>
<dbReference type="InterPro" id="IPR002293">
    <property type="entry name" value="AA/rel_permease1"/>
</dbReference>
<organism evidence="8 9">
    <name type="scientific">Candidatus Enterococcus testudinis</name>
    <dbReference type="NCBI Taxonomy" id="1834191"/>
    <lineage>
        <taxon>Bacteria</taxon>
        <taxon>Bacillati</taxon>
        <taxon>Bacillota</taxon>
        <taxon>Bacilli</taxon>
        <taxon>Lactobacillales</taxon>
        <taxon>Enterococcaceae</taxon>
        <taxon>Enterococcus</taxon>
    </lineage>
</organism>
<dbReference type="Pfam" id="PF13520">
    <property type="entry name" value="AA_permease_2"/>
    <property type="match status" value="1"/>
</dbReference>
<dbReference type="PANTHER" id="PTHR42770">
    <property type="entry name" value="AMINO ACID TRANSPORTER-RELATED"/>
    <property type="match status" value="1"/>
</dbReference>
<evidence type="ECO:0000256" key="5">
    <source>
        <dbReference type="ARBA" id="ARBA00022989"/>
    </source>
</evidence>
<feature type="transmembrane region" description="Helical" evidence="7">
    <location>
        <begin position="403"/>
        <end position="420"/>
    </location>
</feature>
<keyword evidence="4 7" id="KW-0812">Transmembrane</keyword>
<evidence type="ECO:0000313" key="9">
    <source>
        <dbReference type="Proteomes" id="UP000195043"/>
    </source>
</evidence>